<reference evidence="2 3" key="1">
    <citation type="submission" date="2016-10" db="EMBL/GenBank/DDBJ databases">
        <authorList>
            <person name="Varghese N."/>
            <person name="Submissions S."/>
        </authorList>
    </citation>
    <scope>NUCLEOTIDE SEQUENCE [LARGE SCALE GENOMIC DNA]</scope>
    <source>
        <strain evidence="2 3">LMG 22274</strain>
    </source>
</reference>
<dbReference type="InterPro" id="IPR004843">
    <property type="entry name" value="Calcineurin-like_PHP"/>
</dbReference>
<feature type="domain" description="Calcineurin-like phosphoesterase" evidence="1">
    <location>
        <begin position="22"/>
        <end position="148"/>
    </location>
</feature>
<dbReference type="OrthoDB" id="5296354at2"/>
<evidence type="ECO:0000313" key="3">
    <source>
        <dbReference type="Proteomes" id="UP000183529"/>
    </source>
</evidence>
<accession>A0A1A5XE85</accession>
<sequence length="244" mass="27047">MTPTLATEVQHHASNEAGRDFVVGDLHGCVDALRFLLREVNFDATTDRLFSVGDLIDRGEQCEEALTLLDKPWFYAVLGNHEDALCAVVEGRLPRHQWYGIGGGWAQHVPERVLALYAKRLRQLPLVRTVGEGGARFNVLHAEFFGDDTELDAGQFNEHVRERMLWGRELAFNAGTPASLALSLTYCGHTPMREPRQIGSQMYIDTGAYIAEGRLTMVEALSLRNWSVSTQAAREQGAAALALP</sequence>
<dbReference type="Pfam" id="PF00149">
    <property type="entry name" value="Metallophos"/>
    <property type="match status" value="1"/>
</dbReference>
<dbReference type="AlphaFoldDB" id="A0A1A5XE85"/>
<name>A0A1A5XE85_9BURK</name>
<dbReference type="Gene3D" id="3.60.21.10">
    <property type="match status" value="1"/>
</dbReference>
<protein>
    <submittedName>
        <fullName evidence="2">Serine/threonine protein phosphatase 1</fullName>
    </submittedName>
</protein>
<dbReference type="RefSeq" id="WP_065059984.1">
    <property type="nucleotide sequence ID" value="NZ_CADFGN010000007.1"/>
</dbReference>
<dbReference type="EMBL" id="FNZM01000004">
    <property type="protein sequence ID" value="SEJ41791.1"/>
    <property type="molecule type" value="Genomic_DNA"/>
</dbReference>
<evidence type="ECO:0000259" key="1">
    <source>
        <dbReference type="Pfam" id="PF00149"/>
    </source>
</evidence>
<dbReference type="PANTHER" id="PTHR42850:SF10">
    <property type="entry name" value="SERINE_THREONINE-PROTEIN PHOSPHATASE 1"/>
    <property type="match status" value="1"/>
</dbReference>
<dbReference type="GO" id="GO:0008803">
    <property type="term" value="F:bis(5'-nucleosyl)-tetraphosphatase (symmetrical) activity"/>
    <property type="evidence" value="ECO:0007669"/>
    <property type="project" value="TreeGrafter"/>
</dbReference>
<dbReference type="PANTHER" id="PTHR42850">
    <property type="entry name" value="METALLOPHOSPHOESTERASE"/>
    <property type="match status" value="1"/>
</dbReference>
<gene>
    <name evidence="2" type="ORF">SAMN05216550_104385</name>
</gene>
<evidence type="ECO:0000313" key="2">
    <source>
        <dbReference type="EMBL" id="SEJ41791.1"/>
    </source>
</evidence>
<dbReference type="GO" id="GO:0005737">
    <property type="term" value="C:cytoplasm"/>
    <property type="evidence" value="ECO:0007669"/>
    <property type="project" value="TreeGrafter"/>
</dbReference>
<proteinExistence type="predicted"/>
<dbReference type="SUPFAM" id="SSF56300">
    <property type="entry name" value="Metallo-dependent phosphatases"/>
    <property type="match status" value="1"/>
</dbReference>
<dbReference type="GO" id="GO:0016791">
    <property type="term" value="F:phosphatase activity"/>
    <property type="evidence" value="ECO:0007669"/>
    <property type="project" value="TreeGrafter"/>
</dbReference>
<comment type="caution">
    <text evidence="2">The sequence shown here is derived from an EMBL/GenBank/DDBJ whole genome shotgun (WGS) entry which is preliminary data.</text>
</comment>
<organism evidence="2 3">
    <name type="scientific">Paraburkholderia tropica</name>
    <dbReference type="NCBI Taxonomy" id="92647"/>
    <lineage>
        <taxon>Bacteria</taxon>
        <taxon>Pseudomonadati</taxon>
        <taxon>Pseudomonadota</taxon>
        <taxon>Betaproteobacteria</taxon>
        <taxon>Burkholderiales</taxon>
        <taxon>Burkholderiaceae</taxon>
        <taxon>Paraburkholderia</taxon>
    </lineage>
</organism>
<dbReference type="InterPro" id="IPR029052">
    <property type="entry name" value="Metallo-depent_PP-like"/>
</dbReference>
<dbReference type="InterPro" id="IPR050126">
    <property type="entry name" value="Ap4A_hydrolase"/>
</dbReference>
<dbReference type="GO" id="GO:0110154">
    <property type="term" value="P:RNA decapping"/>
    <property type="evidence" value="ECO:0007669"/>
    <property type="project" value="TreeGrafter"/>
</dbReference>
<dbReference type="Proteomes" id="UP000183529">
    <property type="component" value="Unassembled WGS sequence"/>
</dbReference>